<dbReference type="InterPro" id="IPR004638">
    <property type="entry name" value="EmrB-like"/>
</dbReference>
<feature type="transmembrane region" description="Helical" evidence="8">
    <location>
        <begin position="31"/>
        <end position="53"/>
    </location>
</feature>
<evidence type="ECO:0000259" key="9">
    <source>
        <dbReference type="PROSITE" id="PS50850"/>
    </source>
</evidence>
<dbReference type="InterPro" id="IPR036259">
    <property type="entry name" value="MFS_trans_sf"/>
</dbReference>
<feature type="transmembrane region" description="Helical" evidence="8">
    <location>
        <begin position="284"/>
        <end position="306"/>
    </location>
</feature>
<evidence type="ECO:0000256" key="8">
    <source>
        <dbReference type="SAM" id="Phobius"/>
    </source>
</evidence>
<dbReference type="GO" id="GO:0005886">
    <property type="term" value="C:plasma membrane"/>
    <property type="evidence" value="ECO:0007669"/>
    <property type="project" value="UniProtKB-SubCell"/>
</dbReference>
<dbReference type="EMBL" id="DSXR01000103">
    <property type="protein sequence ID" value="HGS88024.1"/>
    <property type="molecule type" value="Genomic_DNA"/>
</dbReference>
<evidence type="ECO:0000256" key="3">
    <source>
        <dbReference type="ARBA" id="ARBA00022448"/>
    </source>
</evidence>
<proteinExistence type="inferred from homology"/>
<gene>
    <name evidence="10" type="ORF">ENT17_10445</name>
</gene>
<evidence type="ECO:0000256" key="5">
    <source>
        <dbReference type="ARBA" id="ARBA00022692"/>
    </source>
</evidence>
<evidence type="ECO:0000256" key="4">
    <source>
        <dbReference type="ARBA" id="ARBA00022475"/>
    </source>
</evidence>
<evidence type="ECO:0000256" key="6">
    <source>
        <dbReference type="ARBA" id="ARBA00022989"/>
    </source>
</evidence>
<dbReference type="Gene3D" id="1.20.1250.20">
    <property type="entry name" value="MFS general substrate transporter like domains"/>
    <property type="match status" value="1"/>
</dbReference>
<dbReference type="PANTHER" id="PTHR42718:SF9">
    <property type="entry name" value="MAJOR FACILITATOR SUPERFAMILY MULTIDRUG TRANSPORTER MFSC"/>
    <property type="match status" value="1"/>
</dbReference>
<feature type="domain" description="Major facilitator superfamily (MFS) profile" evidence="9">
    <location>
        <begin position="1"/>
        <end position="463"/>
    </location>
</feature>
<feature type="transmembrane region" description="Helical" evidence="8">
    <location>
        <begin position="95"/>
        <end position="113"/>
    </location>
</feature>
<protein>
    <submittedName>
        <fullName evidence="10">DHA2 family efflux MFS transporter permease subunit</fullName>
    </submittedName>
</protein>
<dbReference type="PROSITE" id="PS50850">
    <property type="entry name" value="MFS"/>
    <property type="match status" value="1"/>
</dbReference>
<dbReference type="PRINTS" id="PR01036">
    <property type="entry name" value="TCRTETB"/>
</dbReference>
<feature type="transmembrane region" description="Helical" evidence="8">
    <location>
        <begin position="256"/>
        <end position="278"/>
    </location>
</feature>
<keyword evidence="5 8" id="KW-0812">Transmembrane</keyword>
<dbReference type="NCBIfam" id="TIGR00711">
    <property type="entry name" value="efflux_EmrB"/>
    <property type="match status" value="1"/>
</dbReference>
<keyword evidence="4" id="KW-1003">Cell membrane</keyword>
<dbReference type="AlphaFoldDB" id="A0A7C4Q2U4"/>
<feature type="transmembrane region" description="Helical" evidence="8">
    <location>
        <begin position="435"/>
        <end position="455"/>
    </location>
</feature>
<evidence type="ECO:0000313" key="10">
    <source>
        <dbReference type="EMBL" id="HGS88024.1"/>
    </source>
</evidence>
<dbReference type="Pfam" id="PF07690">
    <property type="entry name" value="MFS_1"/>
    <property type="match status" value="1"/>
</dbReference>
<feature type="transmembrane region" description="Helical" evidence="8">
    <location>
        <begin position="125"/>
        <end position="146"/>
    </location>
</feature>
<accession>A0A7C4Q2U4</accession>
<dbReference type="GO" id="GO:0022857">
    <property type="term" value="F:transmembrane transporter activity"/>
    <property type="evidence" value="ECO:0007669"/>
    <property type="project" value="InterPro"/>
</dbReference>
<dbReference type="Gene3D" id="1.20.1720.10">
    <property type="entry name" value="Multidrug resistance protein D"/>
    <property type="match status" value="1"/>
</dbReference>
<evidence type="ECO:0000256" key="7">
    <source>
        <dbReference type="ARBA" id="ARBA00023136"/>
    </source>
</evidence>
<sequence length="473" mass="50549">MAGVGMGVLMATLDSSIVNITLPAFVEIFKASFATVQWVILAYILVITSLLLGAARLGDMFNKKYLYLIGLALFTFGSVLCALSSNIYWLIVCRAVQGLGAVFTQALGIAIITQIFPAQERGRALGMMGSIVSIGVALGPPLGGLILSVASWHWIFLVNLPIGLAALLIVYRFIPGLPPVRPDQQFDRWGGLLLFLTLGLYAFGMTNGQQAGFNQPVVTLCLTAAGVGLLTFLLLESRISQPMVDLRLFRNILFSMNLMMAFLVFIVMAGMFILPFYLQLVLKLSSTMIGLLMMVHPIGMGIVAPLAGSLSDRFGSRLISLFGLITIAAGCLALSTVREGMTPLQFFPRTLLFGIGMGLFQAPNNNAVMSTVPPERLGIGSGLLVLSRTLGQTTGLPLMGALFTSSVLMVGGLPSGTDITLAGVAALVGGLQRTYHIAAVFILTSTLIAVVALWVDQRRKKMQTLTEPLARVD</sequence>
<evidence type="ECO:0000256" key="1">
    <source>
        <dbReference type="ARBA" id="ARBA00004651"/>
    </source>
</evidence>
<comment type="subcellular location">
    <subcellularLocation>
        <location evidence="1">Cell membrane</location>
        <topology evidence="1">Multi-pass membrane protein</topology>
    </subcellularLocation>
</comment>
<keyword evidence="6 8" id="KW-1133">Transmembrane helix</keyword>
<feature type="transmembrane region" description="Helical" evidence="8">
    <location>
        <begin position="318"/>
        <end position="337"/>
    </location>
</feature>
<dbReference type="InterPro" id="IPR011701">
    <property type="entry name" value="MFS"/>
</dbReference>
<evidence type="ECO:0000256" key="2">
    <source>
        <dbReference type="ARBA" id="ARBA00008537"/>
    </source>
</evidence>
<comment type="caution">
    <text evidence="10">The sequence shown here is derived from an EMBL/GenBank/DDBJ whole genome shotgun (WGS) entry which is preliminary data.</text>
</comment>
<keyword evidence="7 8" id="KW-0472">Membrane</keyword>
<feature type="transmembrane region" description="Helical" evidence="8">
    <location>
        <begin position="65"/>
        <end position="89"/>
    </location>
</feature>
<organism evidence="10">
    <name type="scientific">Bellilinea caldifistulae</name>
    <dbReference type="NCBI Taxonomy" id="360411"/>
    <lineage>
        <taxon>Bacteria</taxon>
        <taxon>Bacillati</taxon>
        <taxon>Chloroflexota</taxon>
        <taxon>Anaerolineae</taxon>
        <taxon>Anaerolineales</taxon>
        <taxon>Anaerolineaceae</taxon>
        <taxon>Bellilinea</taxon>
    </lineage>
</organism>
<dbReference type="SUPFAM" id="SSF103473">
    <property type="entry name" value="MFS general substrate transporter"/>
    <property type="match status" value="1"/>
</dbReference>
<reference evidence="10" key="1">
    <citation type="journal article" date="2020" name="mSystems">
        <title>Genome- and Community-Level Interaction Insights into Carbon Utilization and Element Cycling Functions of Hydrothermarchaeota in Hydrothermal Sediment.</title>
        <authorList>
            <person name="Zhou Z."/>
            <person name="Liu Y."/>
            <person name="Xu W."/>
            <person name="Pan J."/>
            <person name="Luo Z.H."/>
            <person name="Li M."/>
        </authorList>
    </citation>
    <scope>NUCLEOTIDE SEQUENCE [LARGE SCALE GENOMIC DNA]</scope>
    <source>
        <strain evidence="10">SpSt-556</strain>
    </source>
</reference>
<keyword evidence="3" id="KW-0813">Transport</keyword>
<feature type="transmembrane region" description="Helical" evidence="8">
    <location>
        <begin position="186"/>
        <end position="204"/>
    </location>
</feature>
<feature type="transmembrane region" description="Helical" evidence="8">
    <location>
        <begin position="216"/>
        <end position="235"/>
    </location>
</feature>
<feature type="transmembrane region" description="Helical" evidence="8">
    <location>
        <begin position="152"/>
        <end position="174"/>
    </location>
</feature>
<comment type="similarity">
    <text evidence="2">Belongs to the major facilitator superfamily. EmrB family.</text>
</comment>
<dbReference type="InterPro" id="IPR020846">
    <property type="entry name" value="MFS_dom"/>
</dbReference>
<dbReference type="CDD" id="cd17321">
    <property type="entry name" value="MFS_MMR_MDR_like"/>
    <property type="match status" value="1"/>
</dbReference>
<name>A0A7C4Q2U4_9CHLR</name>
<dbReference type="PANTHER" id="PTHR42718">
    <property type="entry name" value="MAJOR FACILITATOR SUPERFAMILY MULTIDRUG TRANSPORTER MFSC"/>
    <property type="match status" value="1"/>
</dbReference>